<feature type="domain" description="Flagellin C-terminal" evidence="5">
    <location>
        <begin position="212"/>
        <end position="294"/>
    </location>
</feature>
<gene>
    <name evidence="6" type="primary">flgL</name>
    <name evidence="6" type="ORF">MAE01_21100</name>
</gene>
<accession>A0A511AFK6</accession>
<dbReference type="InterPro" id="IPR001029">
    <property type="entry name" value="Flagellin_N"/>
</dbReference>
<proteinExistence type="inferred from homology"/>
<name>A0A511AFK6_9MICO</name>
<dbReference type="GO" id="GO:0071973">
    <property type="term" value="P:bacterial-type flagellum-dependent cell motility"/>
    <property type="evidence" value="ECO:0007669"/>
    <property type="project" value="InterPro"/>
</dbReference>
<dbReference type="InterPro" id="IPR001492">
    <property type="entry name" value="Flagellin"/>
</dbReference>
<dbReference type="GO" id="GO:0005198">
    <property type="term" value="F:structural molecule activity"/>
    <property type="evidence" value="ECO:0007669"/>
    <property type="project" value="InterPro"/>
</dbReference>
<evidence type="ECO:0000256" key="2">
    <source>
        <dbReference type="ARBA" id="ARBA00005709"/>
    </source>
</evidence>
<keyword evidence="3" id="KW-0975">Bacterial flagellum</keyword>
<dbReference type="SUPFAM" id="SSF64518">
    <property type="entry name" value="Phase 1 flagellin"/>
    <property type="match status" value="1"/>
</dbReference>
<dbReference type="EMBL" id="BJUW01000009">
    <property type="protein sequence ID" value="GEK86934.1"/>
    <property type="molecule type" value="Genomic_DNA"/>
</dbReference>
<dbReference type="OrthoDB" id="9758307at2"/>
<keyword evidence="6" id="KW-0282">Flagellum</keyword>
<dbReference type="InterPro" id="IPR046358">
    <property type="entry name" value="Flagellin_C"/>
</dbReference>
<comment type="similarity">
    <text evidence="2">Belongs to the bacterial flagellin family.</text>
</comment>
<keyword evidence="6" id="KW-0966">Cell projection</keyword>
<feature type="domain" description="Flagellin N-terminal" evidence="4">
    <location>
        <begin position="9"/>
        <end position="141"/>
    </location>
</feature>
<evidence type="ECO:0000259" key="5">
    <source>
        <dbReference type="Pfam" id="PF00700"/>
    </source>
</evidence>
<dbReference type="NCBIfam" id="TIGR02550">
    <property type="entry name" value="flagell_flgL"/>
    <property type="match status" value="1"/>
</dbReference>
<dbReference type="RefSeq" id="WP_147039531.1">
    <property type="nucleotide sequence ID" value="NZ_BJUW01000009.1"/>
</dbReference>
<reference evidence="6 7" key="1">
    <citation type="submission" date="2019-07" db="EMBL/GenBank/DDBJ databases">
        <title>Whole genome shotgun sequence of Microbacterium aerolatum NBRC 103071.</title>
        <authorList>
            <person name="Hosoyama A."/>
            <person name="Uohara A."/>
            <person name="Ohji S."/>
            <person name="Ichikawa N."/>
        </authorList>
    </citation>
    <scope>NUCLEOTIDE SEQUENCE [LARGE SCALE GENOMIC DNA]</scope>
    <source>
        <strain evidence="6 7">NBRC 103071</strain>
    </source>
</reference>
<evidence type="ECO:0000313" key="6">
    <source>
        <dbReference type="EMBL" id="GEK86934.1"/>
    </source>
</evidence>
<dbReference type="GO" id="GO:0009424">
    <property type="term" value="C:bacterial-type flagellum hook"/>
    <property type="evidence" value="ECO:0007669"/>
    <property type="project" value="InterPro"/>
</dbReference>
<keyword evidence="6" id="KW-0969">Cilium</keyword>
<evidence type="ECO:0000259" key="4">
    <source>
        <dbReference type="Pfam" id="PF00669"/>
    </source>
</evidence>
<protein>
    <submittedName>
        <fullName evidence="6">Flagellar hook-associated protein FlgL</fullName>
    </submittedName>
</protein>
<dbReference type="Gene3D" id="1.20.1330.10">
    <property type="entry name" value="f41 fragment of flagellin, N-terminal domain"/>
    <property type="match status" value="1"/>
</dbReference>
<comment type="caution">
    <text evidence="6">The sequence shown here is derived from an EMBL/GenBank/DDBJ whole genome shotgun (WGS) entry which is preliminary data.</text>
</comment>
<evidence type="ECO:0000256" key="1">
    <source>
        <dbReference type="ARBA" id="ARBA00004365"/>
    </source>
</evidence>
<dbReference type="Pfam" id="PF00700">
    <property type="entry name" value="Flagellin_C"/>
    <property type="match status" value="1"/>
</dbReference>
<comment type="subcellular location">
    <subcellularLocation>
        <location evidence="1">Bacterial flagellum</location>
    </subcellularLocation>
</comment>
<dbReference type="PANTHER" id="PTHR42792">
    <property type="entry name" value="FLAGELLIN"/>
    <property type="match status" value="1"/>
</dbReference>
<dbReference type="AlphaFoldDB" id="A0A511AFK6"/>
<dbReference type="InterPro" id="IPR013384">
    <property type="entry name" value="Flagell_FlgL"/>
</dbReference>
<evidence type="ECO:0000313" key="7">
    <source>
        <dbReference type="Proteomes" id="UP000321225"/>
    </source>
</evidence>
<dbReference type="PANTHER" id="PTHR42792:SF1">
    <property type="entry name" value="FLAGELLAR HOOK-ASSOCIATED PROTEIN 3"/>
    <property type="match status" value="1"/>
</dbReference>
<evidence type="ECO:0000256" key="3">
    <source>
        <dbReference type="ARBA" id="ARBA00023143"/>
    </source>
</evidence>
<organism evidence="6 7">
    <name type="scientific">Microbacterium aerolatum</name>
    <dbReference type="NCBI Taxonomy" id="153731"/>
    <lineage>
        <taxon>Bacteria</taxon>
        <taxon>Bacillati</taxon>
        <taxon>Actinomycetota</taxon>
        <taxon>Actinomycetes</taxon>
        <taxon>Micrococcales</taxon>
        <taxon>Microbacteriaceae</taxon>
        <taxon>Microbacterium</taxon>
    </lineage>
</organism>
<sequence length="295" mass="31375">MISRVTASSMTQTAMRHLQSNLTELARLQEQATSQRAFAAPSDDPAAAATALGLHAEQRRNDQYARNIDDGLAWVTTADSAITRSAGLLSRVRDLTVQGANDGALDATAKEAIAVELEGIRDELLAQANTRLLGRSVFAGTSDTAAFAGNPTYAFSGSPDGEVMRRISETASVRVDADGEAVFGTGAGSVFALVDNIIDDLRNGTNVGARLNEIDDRRTAMLSAQGAVGARQTQIERAKEAAVQNSVSLESRRAAIEDVDSVEVLVRLQAQELVYRSALAVNARVLQPSLMDFLQ</sequence>
<keyword evidence="7" id="KW-1185">Reference proteome</keyword>
<dbReference type="Pfam" id="PF00669">
    <property type="entry name" value="Flagellin_N"/>
    <property type="match status" value="1"/>
</dbReference>
<dbReference type="Proteomes" id="UP000321225">
    <property type="component" value="Unassembled WGS sequence"/>
</dbReference>